<accession>A0A4Z1H3W0</accession>
<evidence type="ECO:0000313" key="1">
    <source>
        <dbReference type="EMBL" id="TGO43688.1"/>
    </source>
</evidence>
<dbReference type="OrthoDB" id="10550227at2759"/>
<dbReference type="Proteomes" id="UP000297527">
    <property type="component" value="Unassembled WGS sequence"/>
</dbReference>
<gene>
    <name evidence="1" type="ORF">BCON_1072g00010</name>
</gene>
<proteinExistence type="predicted"/>
<dbReference type="EMBL" id="PQXN01001070">
    <property type="protein sequence ID" value="TGO43688.1"/>
    <property type="molecule type" value="Genomic_DNA"/>
</dbReference>
<comment type="caution">
    <text evidence="1">The sequence shown here is derived from an EMBL/GenBank/DDBJ whole genome shotgun (WGS) entry which is preliminary data.</text>
</comment>
<keyword evidence="2" id="KW-1185">Reference proteome</keyword>
<reference evidence="1 2" key="1">
    <citation type="submission" date="2017-12" db="EMBL/GenBank/DDBJ databases">
        <title>Comparative genomics of Botrytis spp.</title>
        <authorList>
            <person name="Valero-Jimenez C.A."/>
            <person name="Tapia P."/>
            <person name="Veloso J."/>
            <person name="Silva-Moreno E."/>
            <person name="Staats M."/>
            <person name="Valdes J.H."/>
            <person name="Van Kan J.A.L."/>
        </authorList>
    </citation>
    <scope>NUCLEOTIDE SEQUENCE [LARGE SCALE GENOMIC DNA]</scope>
    <source>
        <strain evidence="1 2">MUCL11595</strain>
    </source>
</reference>
<protein>
    <recommendedName>
        <fullName evidence="3">Nucleotidyl transferase AbiEii/AbiGii toxin family protein</fullName>
    </recommendedName>
</protein>
<name>A0A4Z1H3W0_9HELO</name>
<sequence>MNNDILKRASKDFLEAVKTVIKMKSATNAAHVKGAFVGGTAVNYHASNFRGTTDIDFQISGLDRLAKNYDRKDLKKDIISILGKSKDTNIPIWTHNAESVCALTYSLLGSDKLVKAYVKIDILDSTVTGWNIESSSKVITELQISSSKLPFANRDDILCTKVKSARDRDRLGSDKGRQDLLDMIEIVSRHPGPVKDIQHQQHLERYLPQIYHLGINSGWKLADWNKALNIKAKEPSKKR</sequence>
<organism evidence="1 2">
    <name type="scientific">Botryotinia convoluta</name>
    <dbReference type="NCBI Taxonomy" id="54673"/>
    <lineage>
        <taxon>Eukaryota</taxon>
        <taxon>Fungi</taxon>
        <taxon>Dikarya</taxon>
        <taxon>Ascomycota</taxon>
        <taxon>Pezizomycotina</taxon>
        <taxon>Leotiomycetes</taxon>
        <taxon>Helotiales</taxon>
        <taxon>Sclerotiniaceae</taxon>
        <taxon>Botryotinia</taxon>
    </lineage>
</organism>
<evidence type="ECO:0000313" key="2">
    <source>
        <dbReference type="Proteomes" id="UP000297527"/>
    </source>
</evidence>
<dbReference type="InterPro" id="IPR014942">
    <property type="entry name" value="AbiEii"/>
</dbReference>
<dbReference type="Pfam" id="PF08843">
    <property type="entry name" value="AbiEii"/>
    <property type="match status" value="1"/>
</dbReference>
<evidence type="ECO:0008006" key="3">
    <source>
        <dbReference type="Google" id="ProtNLM"/>
    </source>
</evidence>
<dbReference type="AlphaFoldDB" id="A0A4Z1H3W0"/>